<dbReference type="InterPro" id="IPR004812">
    <property type="entry name" value="Efflux_drug-R_Bcr/CmlA"/>
</dbReference>
<feature type="domain" description="Major facilitator superfamily (MFS) profile" evidence="9">
    <location>
        <begin position="15"/>
        <end position="403"/>
    </location>
</feature>
<keyword evidence="7 8" id="KW-0472">Membrane</keyword>
<accession>A0A5E4PGU9</accession>
<dbReference type="GO" id="GO:0015385">
    <property type="term" value="F:sodium:proton antiporter activity"/>
    <property type="evidence" value="ECO:0007669"/>
    <property type="project" value="TreeGrafter"/>
</dbReference>
<evidence type="ECO:0000256" key="6">
    <source>
        <dbReference type="ARBA" id="ARBA00022989"/>
    </source>
</evidence>
<reference evidence="10 11" key="1">
    <citation type="submission" date="2019-08" db="EMBL/GenBank/DDBJ databases">
        <authorList>
            <person name="Guy L."/>
        </authorList>
    </citation>
    <scope>NUCLEOTIDE SEQUENCE [LARGE SCALE GENOMIC DNA]</scope>
    <source>
        <strain evidence="10 11">SGT-108</strain>
    </source>
</reference>
<dbReference type="InterPro" id="IPR020846">
    <property type="entry name" value="MFS_dom"/>
</dbReference>
<evidence type="ECO:0000259" key="9">
    <source>
        <dbReference type="PROSITE" id="PS50850"/>
    </source>
</evidence>
<feature type="transmembrane region" description="Helical" evidence="8">
    <location>
        <begin position="219"/>
        <end position="243"/>
    </location>
</feature>
<sequence>MHPSPTHDNPLTRSVFFIIILFTSLAQITADMYTPSLPYIAKSFNVPNTAIQFTMAVYMLGFSLSHLYYGPLSDRVGRRYPILHGIFLCMLGSLVCAFAPSVKVVLAGRLIQGFGVGACSSVGRPVLRDLLSGGQLARLGSHLGMINVFVVAAAPIAGGYIQHWSGWRANFAALFIYSAVTWILFFKVLPETNKHLDPDATRFREMCKNYWKVITNRTFLGYTFCSCFAYAGLISYLTIAPFLLQSLIGLTPVEYGWLSLFNASSFFISTFINARLIMSKGIARMVSIGNLLMLISGLSMLSCGLLGWLNPFVIVTPIVIFSMGAGFTFSNAFAGAFHPFPKMAGTAGALYGCIQVLGAALMSAGISILPEHNQIPLALVLTLLGLFSLMSLRLLVGIKTEAP</sequence>
<evidence type="ECO:0000256" key="3">
    <source>
        <dbReference type="ARBA" id="ARBA00022448"/>
    </source>
</evidence>
<dbReference type="InterPro" id="IPR036259">
    <property type="entry name" value="MFS_trans_sf"/>
</dbReference>
<organism evidence="10 11">
    <name type="scientific">Aquicella siphonis</name>
    <dbReference type="NCBI Taxonomy" id="254247"/>
    <lineage>
        <taxon>Bacteria</taxon>
        <taxon>Pseudomonadati</taxon>
        <taxon>Pseudomonadota</taxon>
        <taxon>Gammaproteobacteria</taxon>
        <taxon>Legionellales</taxon>
        <taxon>Coxiellaceae</taxon>
        <taxon>Aquicella</taxon>
    </lineage>
</organism>
<dbReference type="PANTHER" id="PTHR23502">
    <property type="entry name" value="MAJOR FACILITATOR SUPERFAMILY"/>
    <property type="match status" value="1"/>
</dbReference>
<evidence type="ECO:0000256" key="8">
    <source>
        <dbReference type="RuleBase" id="RU365088"/>
    </source>
</evidence>
<dbReference type="Proteomes" id="UP000324194">
    <property type="component" value="Chromosome 1"/>
</dbReference>
<comment type="similarity">
    <text evidence="2 8">Belongs to the major facilitator superfamily. Bcr/CmlA family.</text>
</comment>
<dbReference type="GO" id="GO:0042910">
    <property type="term" value="F:xenobiotic transmembrane transporter activity"/>
    <property type="evidence" value="ECO:0007669"/>
    <property type="project" value="InterPro"/>
</dbReference>
<dbReference type="GO" id="GO:0005886">
    <property type="term" value="C:plasma membrane"/>
    <property type="evidence" value="ECO:0007669"/>
    <property type="project" value="UniProtKB-SubCell"/>
</dbReference>
<dbReference type="PROSITE" id="PS50850">
    <property type="entry name" value="MFS"/>
    <property type="match status" value="1"/>
</dbReference>
<dbReference type="CDD" id="cd17320">
    <property type="entry name" value="MFS_MdfA_MDR_like"/>
    <property type="match status" value="1"/>
</dbReference>
<feature type="transmembrane region" description="Helical" evidence="8">
    <location>
        <begin position="288"/>
        <end position="308"/>
    </location>
</feature>
<dbReference type="KEGG" id="asip:AQUSIP_09920"/>
<evidence type="ECO:0000256" key="5">
    <source>
        <dbReference type="ARBA" id="ARBA00022692"/>
    </source>
</evidence>
<feature type="transmembrane region" description="Helical" evidence="8">
    <location>
        <begin position="139"/>
        <end position="161"/>
    </location>
</feature>
<feature type="transmembrane region" description="Helical" evidence="8">
    <location>
        <begin position="81"/>
        <end position="100"/>
    </location>
</feature>
<dbReference type="RefSeq" id="WP_148338986.1">
    <property type="nucleotide sequence ID" value="NZ_LR699119.1"/>
</dbReference>
<dbReference type="NCBIfam" id="TIGR00710">
    <property type="entry name" value="efflux_Bcr_CflA"/>
    <property type="match status" value="1"/>
</dbReference>
<dbReference type="InterPro" id="IPR011701">
    <property type="entry name" value="MFS"/>
</dbReference>
<keyword evidence="8" id="KW-0997">Cell inner membrane</keyword>
<evidence type="ECO:0000256" key="4">
    <source>
        <dbReference type="ARBA" id="ARBA00022475"/>
    </source>
</evidence>
<evidence type="ECO:0000313" key="10">
    <source>
        <dbReference type="EMBL" id="VVC75702.1"/>
    </source>
</evidence>
<proteinExistence type="inferred from homology"/>
<keyword evidence="5 8" id="KW-0812">Transmembrane</keyword>
<feature type="transmembrane region" description="Helical" evidence="8">
    <location>
        <begin position="167"/>
        <end position="186"/>
    </location>
</feature>
<dbReference type="PANTHER" id="PTHR23502:SF132">
    <property type="entry name" value="POLYAMINE TRANSPORTER 2-RELATED"/>
    <property type="match status" value="1"/>
</dbReference>
<evidence type="ECO:0000256" key="1">
    <source>
        <dbReference type="ARBA" id="ARBA00004651"/>
    </source>
</evidence>
<keyword evidence="6 8" id="KW-1133">Transmembrane helix</keyword>
<protein>
    <recommendedName>
        <fullName evidence="8">Bcr/CflA family efflux transporter</fullName>
    </recommendedName>
</protein>
<feature type="transmembrane region" description="Helical" evidence="8">
    <location>
        <begin position="12"/>
        <end position="30"/>
    </location>
</feature>
<comment type="subcellular location">
    <subcellularLocation>
        <location evidence="8">Cell inner membrane</location>
        <topology evidence="8">Multi-pass membrane protein</topology>
    </subcellularLocation>
    <subcellularLocation>
        <location evidence="1">Cell membrane</location>
        <topology evidence="1">Multi-pass membrane protein</topology>
    </subcellularLocation>
</comment>
<feature type="transmembrane region" description="Helical" evidence="8">
    <location>
        <begin position="106"/>
        <end position="127"/>
    </location>
</feature>
<dbReference type="GO" id="GO:1990961">
    <property type="term" value="P:xenobiotic detoxification by transmembrane export across the plasma membrane"/>
    <property type="evidence" value="ECO:0007669"/>
    <property type="project" value="InterPro"/>
</dbReference>
<gene>
    <name evidence="10" type="primary">bcr_1</name>
    <name evidence="10" type="ORF">AQUSIP_09920</name>
</gene>
<evidence type="ECO:0000256" key="2">
    <source>
        <dbReference type="ARBA" id="ARBA00006236"/>
    </source>
</evidence>
<dbReference type="Pfam" id="PF07690">
    <property type="entry name" value="MFS_1"/>
    <property type="match status" value="1"/>
</dbReference>
<feature type="transmembrane region" description="Helical" evidence="8">
    <location>
        <begin position="255"/>
        <end position="276"/>
    </location>
</feature>
<keyword evidence="11" id="KW-1185">Reference proteome</keyword>
<feature type="transmembrane region" description="Helical" evidence="8">
    <location>
        <begin position="314"/>
        <end position="337"/>
    </location>
</feature>
<dbReference type="OrthoDB" id="5670831at2"/>
<feature type="transmembrane region" description="Helical" evidence="8">
    <location>
        <begin position="375"/>
        <end position="396"/>
    </location>
</feature>
<keyword evidence="3 8" id="KW-0813">Transport</keyword>
<keyword evidence="4" id="KW-1003">Cell membrane</keyword>
<evidence type="ECO:0000313" key="11">
    <source>
        <dbReference type="Proteomes" id="UP000324194"/>
    </source>
</evidence>
<evidence type="ECO:0000256" key="7">
    <source>
        <dbReference type="ARBA" id="ARBA00023136"/>
    </source>
</evidence>
<feature type="transmembrane region" description="Helical" evidence="8">
    <location>
        <begin position="50"/>
        <end position="69"/>
    </location>
</feature>
<dbReference type="EMBL" id="LR699119">
    <property type="protein sequence ID" value="VVC75702.1"/>
    <property type="molecule type" value="Genomic_DNA"/>
</dbReference>
<dbReference type="SUPFAM" id="SSF103473">
    <property type="entry name" value="MFS general substrate transporter"/>
    <property type="match status" value="1"/>
</dbReference>
<name>A0A5E4PGU9_9COXI</name>
<dbReference type="Gene3D" id="1.20.1720.10">
    <property type="entry name" value="Multidrug resistance protein D"/>
    <property type="match status" value="1"/>
</dbReference>
<dbReference type="AlphaFoldDB" id="A0A5E4PGU9"/>
<feature type="transmembrane region" description="Helical" evidence="8">
    <location>
        <begin position="349"/>
        <end position="369"/>
    </location>
</feature>